<evidence type="ECO:0000256" key="1">
    <source>
        <dbReference type="ARBA" id="ARBA00006484"/>
    </source>
</evidence>
<dbReference type="PRINTS" id="PR00081">
    <property type="entry name" value="GDHRDH"/>
</dbReference>
<dbReference type="Gene3D" id="3.40.50.720">
    <property type="entry name" value="NAD(P)-binding Rossmann-like Domain"/>
    <property type="match status" value="1"/>
</dbReference>
<dbReference type="GO" id="GO:0016491">
    <property type="term" value="F:oxidoreductase activity"/>
    <property type="evidence" value="ECO:0007669"/>
    <property type="project" value="UniProtKB-KW"/>
</dbReference>
<dbReference type="Pfam" id="PF00106">
    <property type="entry name" value="adh_short"/>
    <property type="match status" value="1"/>
</dbReference>
<evidence type="ECO:0000256" key="4">
    <source>
        <dbReference type="SAM" id="Phobius"/>
    </source>
</evidence>
<dbReference type="GO" id="GO:0016020">
    <property type="term" value="C:membrane"/>
    <property type="evidence" value="ECO:0007669"/>
    <property type="project" value="TreeGrafter"/>
</dbReference>
<dbReference type="eggNOG" id="COG0300">
    <property type="taxonomic scope" value="Bacteria"/>
</dbReference>
<proteinExistence type="inferred from homology"/>
<dbReference type="InterPro" id="IPR002347">
    <property type="entry name" value="SDR_fam"/>
</dbReference>
<accession>A0A098LBP1</accession>
<organism evidence="5 6">
    <name type="scientific">Sporocytophaga myxococcoides</name>
    <dbReference type="NCBI Taxonomy" id="153721"/>
    <lineage>
        <taxon>Bacteria</taxon>
        <taxon>Pseudomonadati</taxon>
        <taxon>Bacteroidota</taxon>
        <taxon>Cytophagia</taxon>
        <taxon>Cytophagales</taxon>
        <taxon>Cytophagaceae</taxon>
        <taxon>Sporocytophaga</taxon>
    </lineage>
</organism>
<keyword evidence="4" id="KW-1133">Transmembrane helix</keyword>
<dbReference type="PANTHER" id="PTHR44196:SF1">
    <property type="entry name" value="DEHYDROGENASE_REDUCTASE SDR FAMILY MEMBER 7B"/>
    <property type="match status" value="1"/>
</dbReference>
<evidence type="ECO:0000256" key="3">
    <source>
        <dbReference type="RuleBase" id="RU000363"/>
    </source>
</evidence>
<comment type="similarity">
    <text evidence="1 3">Belongs to the short-chain dehydrogenases/reductases (SDR) family.</text>
</comment>
<comment type="caution">
    <text evidence="5">The sequence shown here is derived from an EMBL/GenBank/DDBJ whole genome shotgun (WGS) entry which is preliminary data.</text>
</comment>
<dbReference type="PANTHER" id="PTHR44196">
    <property type="entry name" value="DEHYDROGENASE/REDUCTASE SDR FAMILY MEMBER 7B"/>
    <property type="match status" value="1"/>
</dbReference>
<dbReference type="EMBL" id="BBLT01000002">
    <property type="protein sequence ID" value="GAL84330.1"/>
    <property type="molecule type" value="Genomic_DNA"/>
</dbReference>
<dbReference type="AlphaFoldDB" id="A0A098LBP1"/>
<evidence type="ECO:0000256" key="2">
    <source>
        <dbReference type="ARBA" id="ARBA00023002"/>
    </source>
</evidence>
<keyword evidence="4" id="KW-0812">Transmembrane</keyword>
<reference evidence="5 6" key="1">
    <citation type="submission" date="2014-09" db="EMBL/GenBank/DDBJ databases">
        <title>Sporocytophaga myxococcoides PG-01 genome sequencing.</title>
        <authorList>
            <person name="Liu L."/>
            <person name="Gao P.J."/>
            <person name="Chen G.J."/>
            <person name="Wang L.S."/>
        </authorList>
    </citation>
    <scope>NUCLEOTIDE SEQUENCE [LARGE SCALE GENOMIC DNA]</scope>
    <source>
        <strain evidence="5 6">PG-01</strain>
    </source>
</reference>
<keyword evidence="4" id="KW-0472">Membrane</keyword>
<dbReference type="PRINTS" id="PR00080">
    <property type="entry name" value="SDRFAMILY"/>
</dbReference>
<evidence type="ECO:0000313" key="5">
    <source>
        <dbReference type="EMBL" id="GAL84330.1"/>
    </source>
</evidence>
<name>A0A098LBP1_9BACT</name>
<feature type="transmembrane region" description="Helical" evidence="4">
    <location>
        <begin position="303"/>
        <end position="322"/>
    </location>
</feature>
<dbReference type="RefSeq" id="WP_052430012.1">
    <property type="nucleotide sequence ID" value="NZ_BBLT01000002.1"/>
</dbReference>
<evidence type="ECO:0008006" key="7">
    <source>
        <dbReference type="Google" id="ProtNLM"/>
    </source>
</evidence>
<evidence type="ECO:0000313" key="6">
    <source>
        <dbReference type="Proteomes" id="UP000030185"/>
    </source>
</evidence>
<dbReference type="SUPFAM" id="SSF51735">
    <property type="entry name" value="NAD(P)-binding Rossmann-fold domains"/>
    <property type="match status" value="1"/>
</dbReference>
<sequence>MKLKNLVVVITGASSGIGRATALKLAKKGSNLVLAARRKKALEDLAYECVKLGGKAIAVSTDVSEETEIKILIDKAITEYGKVDVWINNAAVTVLGRLEDIPSEDLKKVLDTNLLGYAYGAKHIVPHFKDNRQGILINVGSVASIAGEPFAIPYSMTQFGIRGLSLSLAEELSDIEGIHICSIIPDTTDTPIYNQAANYMGKRIVAPGNPLSPHIVADQIVKLIAKPKAETFIERKKRFSKLFRFLGRKRFNKDYREAVLTGHFSLEDTKNTKGNLYQSNERCATISGGWEIDSPSRKIPGSFLFGSVVFSSLALLFTILLGKKRRVPKLLEKI</sequence>
<protein>
    <recommendedName>
        <fullName evidence="7">Short-chain dehydrogenase</fullName>
    </recommendedName>
</protein>
<dbReference type="InterPro" id="IPR036291">
    <property type="entry name" value="NAD(P)-bd_dom_sf"/>
</dbReference>
<dbReference type="OrthoDB" id="9775296at2"/>
<dbReference type="Proteomes" id="UP000030185">
    <property type="component" value="Unassembled WGS sequence"/>
</dbReference>
<gene>
    <name evidence="5" type="ORF">MYP_1558</name>
</gene>
<keyword evidence="2" id="KW-0560">Oxidoreductase</keyword>
<keyword evidence="6" id="KW-1185">Reference proteome</keyword>
<dbReference type="STRING" id="153721.MYP_1558"/>